<dbReference type="STRING" id="947166.A0A1D1VCS2"/>
<evidence type="ECO:0000313" key="2">
    <source>
        <dbReference type="Proteomes" id="UP000186922"/>
    </source>
</evidence>
<comment type="caution">
    <text evidence="1">The sequence shown here is derived from an EMBL/GenBank/DDBJ whole genome shotgun (WGS) entry which is preliminary data.</text>
</comment>
<keyword evidence="2" id="KW-1185">Reference proteome</keyword>
<dbReference type="Proteomes" id="UP000186922">
    <property type="component" value="Unassembled WGS sequence"/>
</dbReference>
<dbReference type="InterPro" id="IPR011992">
    <property type="entry name" value="EF-hand-dom_pair"/>
</dbReference>
<sequence>MQGTYKSVFMQFPYSDIQRTITKFFGALPLDREAVSMVRSNFEDRDSSKSGLLDWDQFVKCLTDAAKSALVPHEYNTIARNYALYPHISKERRRELLRTFIQQRLRQAFWEPQQKLLTALIRIDVENRKFISREEMDNILKATRIPTKYVLVSMYLDLVETDHGIPYEQVVRDLDWVRNPGRHLAKLPEKMDLNFDFNKFFGEDKRGVRYRDFIQDLRRFGCR</sequence>
<dbReference type="Gene3D" id="1.10.238.10">
    <property type="entry name" value="EF-hand"/>
    <property type="match status" value="1"/>
</dbReference>
<dbReference type="SUPFAM" id="SSF47473">
    <property type="entry name" value="EF-hand"/>
    <property type="match status" value="1"/>
</dbReference>
<evidence type="ECO:0008006" key="3">
    <source>
        <dbReference type="Google" id="ProtNLM"/>
    </source>
</evidence>
<name>A0A1D1VCS2_RAMVA</name>
<accession>A0A1D1VCS2</accession>
<proteinExistence type="predicted"/>
<dbReference type="AlphaFoldDB" id="A0A1D1VCS2"/>
<reference evidence="1 2" key="1">
    <citation type="journal article" date="2016" name="Nat. Commun.">
        <title>Extremotolerant tardigrade genome and improved radiotolerance of human cultured cells by tardigrade-unique protein.</title>
        <authorList>
            <person name="Hashimoto T."/>
            <person name="Horikawa D.D."/>
            <person name="Saito Y."/>
            <person name="Kuwahara H."/>
            <person name="Kozuka-Hata H."/>
            <person name="Shin-I T."/>
            <person name="Minakuchi Y."/>
            <person name="Ohishi K."/>
            <person name="Motoyama A."/>
            <person name="Aizu T."/>
            <person name="Enomoto A."/>
            <person name="Kondo K."/>
            <person name="Tanaka S."/>
            <person name="Hara Y."/>
            <person name="Koshikawa S."/>
            <person name="Sagara H."/>
            <person name="Miura T."/>
            <person name="Yokobori S."/>
            <person name="Miyagawa K."/>
            <person name="Suzuki Y."/>
            <person name="Kubo T."/>
            <person name="Oyama M."/>
            <person name="Kohara Y."/>
            <person name="Fujiyama A."/>
            <person name="Arakawa K."/>
            <person name="Katayama T."/>
            <person name="Toyoda A."/>
            <person name="Kunieda T."/>
        </authorList>
    </citation>
    <scope>NUCLEOTIDE SEQUENCE [LARGE SCALE GENOMIC DNA]</scope>
    <source>
        <strain evidence="1 2">YOKOZUNA-1</strain>
    </source>
</reference>
<protein>
    <recommendedName>
        <fullName evidence="3">EF-hand domain-containing protein</fullName>
    </recommendedName>
</protein>
<evidence type="ECO:0000313" key="1">
    <source>
        <dbReference type="EMBL" id="GAU96308.1"/>
    </source>
</evidence>
<dbReference type="OrthoDB" id="10037397at2759"/>
<gene>
    <name evidence="1" type="primary">RvY_07771-1</name>
    <name evidence="1" type="synonym">RvY_07771.1</name>
    <name evidence="1" type="ORF">RvY_07771</name>
</gene>
<dbReference type="EMBL" id="BDGG01000003">
    <property type="protein sequence ID" value="GAU96308.1"/>
    <property type="molecule type" value="Genomic_DNA"/>
</dbReference>
<organism evidence="1 2">
    <name type="scientific">Ramazzottius varieornatus</name>
    <name type="common">Water bear</name>
    <name type="synonym">Tardigrade</name>
    <dbReference type="NCBI Taxonomy" id="947166"/>
    <lineage>
        <taxon>Eukaryota</taxon>
        <taxon>Metazoa</taxon>
        <taxon>Ecdysozoa</taxon>
        <taxon>Tardigrada</taxon>
        <taxon>Eutardigrada</taxon>
        <taxon>Parachela</taxon>
        <taxon>Hypsibioidea</taxon>
        <taxon>Ramazzottiidae</taxon>
        <taxon>Ramazzottius</taxon>
    </lineage>
</organism>